<sequence>MEGDLAGTTVVKENTYDSMVRFGLRLAWFNLLGLVIIFLLASVLPEEGAEWIDISLSIIVFINITTNLLVFCFASVGLFKSTLKWSALLAIFITIIILLVYIIATVLNMQTY</sequence>
<evidence type="ECO:0000256" key="1">
    <source>
        <dbReference type="SAM" id="Phobius"/>
    </source>
</evidence>
<accession>W0LKU2</accession>
<dbReference type="STRING" id="1441930.Z042_20200"/>
<feature type="transmembrane region" description="Helical" evidence="1">
    <location>
        <begin position="85"/>
        <end position="107"/>
    </location>
</feature>
<keyword evidence="1" id="KW-0812">Transmembrane</keyword>
<dbReference type="Proteomes" id="UP000019030">
    <property type="component" value="Chromosome"/>
</dbReference>
<proteinExistence type="predicted"/>
<dbReference type="HOGENOM" id="CLU_2144111_0_0_6"/>
<reference evidence="2 3" key="2">
    <citation type="submission" date="2015-03" db="EMBL/GenBank/DDBJ databases">
        <authorList>
            <person name="Chan K.-G."/>
        </authorList>
    </citation>
    <scope>NUCLEOTIDE SEQUENCE [LARGE SCALE GENOMIC DNA]</scope>
    <source>
        <strain evidence="2 3">RB-25</strain>
    </source>
</reference>
<reference evidence="2 3" key="1">
    <citation type="submission" date="2014-01" db="EMBL/GenBank/DDBJ databases">
        <title>Isolation of Serratia multitudinisentens RB-25 from Ex-Landfill site.</title>
        <authorList>
            <person name="Robson E.H.J."/>
        </authorList>
    </citation>
    <scope>NUCLEOTIDE SEQUENCE [LARGE SCALE GENOMIC DNA]</scope>
    <source>
        <strain evidence="2 3">RB-25</strain>
    </source>
</reference>
<keyword evidence="3" id="KW-1185">Reference proteome</keyword>
<name>W0LKU2_9GAMM</name>
<evidence type="ECO:0000313" key="2">
    <source>
        <dbReference type="EMBL" id="AHG22932.2"/>
    </source>
</evidence>
<keyword evidence="1" id="KW-0472">Membrane</keyword>
<dbReference type="OrthoDB" id="6497688at2"/>
<gene>
    <name evidence="2" type="ORF">Z042_20200</name>
</gene>
<keyword evidence="1" id="KW-1133">Transmembrane helix</keyword>
<evidence type="ECO:0000313" key="3">
    <source>
        <dbReference type="Proteomes" id="UP000019030"/>
    </source>
</evidence>
<feature type="transmembrane region" description="Helical" evidence="1">
    <location>
        <begin position="26"/>
        <end position="44"/>
    </location>
</feature>
<feature type="transmembrane region" description="Helical" evidence="1">
    <location>
        <begin position="56"/>
        <end position="79"/>
    </location>
</feature>
<organism evidence="2 3">
    <name type="scientific">Chania multitudinisentens RB-25</name>
    <dbReference type="NCBI Taxonomy" id="1441930"/>
    <lineage>
        <taxon>Bacteria</taxon>
        <taxon>Pseudomonadati</taxon>
        <taxon>Pseudomonadota</taxon>
        <taxon>Gammaproteobacteria</taxon>
        <taxon>Enterobacterales</taxon>
        <taxon>Yersiniaceae</taxon>
        <taxon>Chania</taxon>
    </lineage>
</organism>
<protein>
    <submittedName>
        <fullName evidence="2">Uncharacterized protein</fullName>
    </submittedName>
</protein>
<dbReference type="EMBL" id="CP007044">
    <property type="protein sequence ID" value="AHG22932.2"/>
    <property type="molecule type" value="Genomic_DNA"/>
</dbReference>
<dbReference type="KEGG" id="sfo:Z042_20200"/>
<dbReference type="AlphaFoldDB" id="W0LKU2"/>